<keyword evidence="7 8" id="KW-0472">Membrane</keyword>
<dbReference type="InterPro" id="IPR050297">
    <property type="entry name" value="LipidA_mod_glycosyltrf_83"/>
</dbReference>
<dbReference type="Proteomes" id="UP000228996">
    <property type="component" value="Unassembled WGS sequence"/>
</dbReference>
<keyword evidence="4" id="KW-0808">Transferase</keyword>
<comment type="subcellular location">
    <subcellularLocation>
        <location evidence="1">Cell membrane</location>
        <topology evidence="1">Multi-pass membrane protein</topology>
    </subcellularLocation>
</comment>
<feature type="transmembrane region" description="Helical" evidence="8">
    <location>
        <begin position="282"/>
        <end position="302"/>
    </location>
</feature>
<evidence type="ECO:0000256" key="5">
    <source>
        <dbReference type="ARBA" id="ARBA00022692"/>
    </source>
</evidence>
<feature type="transmembrane region" description="Helical" evidence="8">
    <location>
        <begin position="46"/>
        <end position="64"/>
    </location>
</feature>
<evidence type="ECO:0000256" key="4">
    <source>
        <dbReference type="ARBA" id="ARBA00022679"/>
    </source>
</evidence>
<dbReference type="PANTHER" id="PTHR33908">
    <property type="entry name" value="MANNOSYLTRANSFERASE YKCB-RELATED"/>
    <property type="match status" value="1"/>
</dbReference>
<keyword evidence="5 8" id="KW-0812">Transmembrane</keyword>
<gene>
    <name evidence="9" type="ORF">COT44_04560</name>
</gene>
<evidence type="ECO:0000313" key="10">
    <source>
        <dbReference type="Proteomes" id="UP000228996"/>
    </source>
</evidence>
<feature type="transmembrane region" description="Helical" evidence="8">
    <location>
        <begin position="243"/>
        <end position="270"/>
    </location>
</feature>
<dbReference type="GO" id="GO:0016763">
    <property type="term" value="F:pentosyltransferase activity"/>
    <property type="evidence" value="ECO:0007669"/>
    <property type="project" value="TreeGrafter"/>
</dbReference>
<protein>
    <recommendedName>
        <fullName evidence="11">Glycosyltransferase RgtA/B/C/D-like domain-containing protein</fullName>
    </recommendedName>
</protein>
<evidence type="ECO:0000256" key="3">
    <source>
        <dbReference type="ARBA" id="ARBA00022676"/>
    </source>
</evidence>
<dbReference type="EMBL" id="PEYO01000022">
    <property type="protein sequence ID" value="PIU03138.1"/>
    <property type="molecule type" value="Genomic_DNA"/>
</dbReference>
<keyword evidence="2" id="KW-1003">Cell membrane</keyword>
<evidence type="ECO:0000256" key="8">
    <source>
        <dbReference type="SAM" id="Phobius"/>
    </source>
</evidence>
<evidence type="ECO:0000313" key="9">
    <source>
        <dbReference type="EMBL" id="PIU03138.1"/>
    </source>
</evidence>
<feature type="transmembrane region" description="Helical" evidence="8">
    <location>
        <begin position="84"/>
        <end position="104"/>
    </location>
</feature>
<keyword evidence="6 8" id="KW-1133">Transmembrane helix</keyword>
<dbReference type="AlphaFoldDB" id="A0A2M6XBU8"/>
<sequence length="538" mass="61057">MGFISNGKIYSNARGKGRIMVELGIILGIYGYLVFSLGILGRLGKVEIFLITIPFLVYGLFRIIRVIREIGEIRVITEIKKDKLIIVILGLLGIQILINFLGAISPELSFDALWYHLTSARLYIEHHQIFSFPGWLMWPANLPRLTEMYYTAALLFSNEIAAKLIHFFFGLLGLLALFGLLRRYLTLRFALLGVLTFYTMLIVGWQSTTTYVDLARTFFEILALDLFLRWNETKKDVWLWESAVMVGLVMATKILALGTLGAFGILIFLLKEEGIVGIVGRAGKFIGLALLIVSPWFLFSFGCTGSSGPSLLPNIVDLIKNFITAPFFLWQATLKPDDIISPIYLIFLPLVLIFIWKQSAPIKITALYFLLAIFLAPTQSNRYLLPYLPALTLVTFSILEKQKDKLVLFVSLVIFTAGLNMGSRMLAARKFVPYLLGKETKTEFLNRNLNFSYGDFYDVDGWFKNNIQKDDLVLVYGIHNLYYLDFPYVHESWAKPGTSFTHILVGNNEKLPAKFGNKILLYQNSQTKVKVYLFGGKI</sequence>
<dbReference type="GO" id="GO:0009103">
    <property type="term" value="P:lipopolysaccharide biosynthetic process"/>
    <property type="evidence" value="ECO:0007669"/>
    <property type="project" value="UniProtKB-ARBA"/>
</dbReference>
<feature type="transmembrane region" description="Helical" evidence="8">
    <location>
        <begin position="160"/>
        <end position="180"/>
    </location>
</feature>
<accession>A0A2M6XBU8</accession>
<evidence type="ECO:0008006" key="11">
    <source>
        <dbReference type="Google" id="ProtNLM"/>
    </source>
</evidence>
<reference evidence="10" key="1">
    <citation type="submission" date="2017-09" db="EMBL/GenBank/DDBJ databases">
        <title>Depth-based differentiation of microbial function through sediment-hosted aquifers and enrichment of novel symbionts in the deep terrestrial subsurface.</title>
        <authorList>
            <person name="Probst A.J."/>
            <person name="Ladd B."/>
            <person name="Jarett J.K."/>
            <person name="Geller-Mcgrath D.E."/>
            <person name="Sieber C.M.K."/>
            <person name="Emerson J.B."/>
            <person name="Anantharaman K."/>
            <person name="Thomas B.C."/>
            <person name="Malmstrom R."/>
            <person name="Stieglmeier M."/>
            <person name="Klingl A."/>
            <person name="Woyke T."/>
            <person name="Ryan C.M."/>
            <person name="Banfield J.F."/>
        </authorList>
    </citation>
    <scope>NUCLEOTIDE SEQUENCE [LARGE SCALE GENOMIC DNA]</scope>
</reference>
<feature type="transmembrane region" description="Helical" evidence="8">
    <location>
        <begin position="405"/>
        <end position="422"/>
    </location>
</feature>
<dbReference type="GO" id="GO:0005886">
    <property type="term" value="C:plasma membrane"/>
    <property type="evidence" value="ECO:0007669"/>
    <property type="project" value="UniProtKB-SubCell"/>
</dbReference>
<evidence type="ECO:0000256" key="1">
    <source>
        <dbReference type="ARBA" id="ARBA00004651"/>
    </source>
</evidence>
<comment type="caution">
    <text evidence="9">The sequence shown here is derived from an EMBL/GenBank/DDBJ whole genome shotgun (WGS) entry which is preliminary data.</text>
</comment>
<feature type="transmembrane region" description="Helical" evidence="8">
    <location>
        <begin position="339"/>
        <end position="356"/>
    </location>
</feature>
<keyword evidence="3" id="KW-0328">Glycosyltransferase</keyword>
<evidence type="ECO:0000256" key="7">
    <source>
        <dbReference type="ARBA" id="ARBA00023136"/>
    </source>
</evidence>
<proteinExistence type="predicted"/>
<organism evidence="9 10">
    <name type="scientific">Candidatus Shapirobacteria bacterium CG08_land_8_20_14_0_20_39_18</name>
    <dbReference type="NCBI Taxonomy" id="1974883"/>
    <lineage>
        <taxon>Bacteria</taxon>
        <taxon>Candidatus Shapironibacteriota</taxon>
    </lineage>
</organism>
<feature type="transmembrane region" description="Helical" evidence="8">
    <location>
        <begin position="187"/>
        <end position="205"/>
    </location>
</feature>
<feature type="transmembrane region" description="Helical" evidence="8">
    <location>
        <begin position="21"/>
        <end position="40"/>
    </location>
</feature>
<evidence type="ECO:0000256" key="6">
    <source>
        <dbReference type="ARBA" id="ARBA00022989"/>
    </source>
</evidence>
<evidence type="ECO:0000256" key="2">
    <source>
        <dbReference type="ARBA" id="ARBA00022475"/>
    </source>
</evidence>
<dbReference type="PANTHER" id="PTHR33908:SF11">
    <property type="entry name" value="MEMBRANE PROTEIN"/>
    <property type="match status" value="1"/>
</dbReference>
<name>A0A2M6XBU8_9BACT</name>